<reference evidence="1 2" key="1">
    <citation type="journal article" date="2020" name="Cell">
        <title>Large-Scale Comparative Analyses of Tick Genomes Elucidate Their Genetic Diversity and Vector Capacities.</title>
        <authorList>
            <consortium name="Tick Genome and Microbiome Consortium (TIGMIC)"/>
            <person name="Jia N."/>
            <person name="Wang J."/>
            <person name="Shi W."/>
            <person name="Du L."/>
            <person name="Sun Y."/>
            <person name="Zhan W."/>
            <person name="Jiang J.F."/>
            <person name="Wang Q."/>
            <person name="Zhang B."/>
            <person name="Ji P."/>
            <person name="Bell-Sakyi L."/>
            <person name="Cui X.M."/>
            <person name="Yuan T.T."/>
            <person name="Jiang B.G."/>
            <person name="Yang W.F."/>
            <person name="Lam T.T."/>
            <person name="Chang Q.C."/>
            <person name="Ding S.J."/>
            <person name="Wang X.J."/>
            <person name="Zhu J.G."/>
            <person name="Ruan X.D."/>
            <person name="Zhao L."/>
            <person name="Wei J.T."/>
            <person name="Ye R.Z."/>
            <person name="Que T.C."/>
            <person name="Du C.H."/>
            <person name="Zhou Y.H."/>
            <person name="Cheng J.X."/>
            <person name="Dai P.F."/>
            <person name="Guo W.B."/>
            <person name="Han X.H."/>
            <person name="Huang E.J."/>
            <person name="Li L.F."/>
            <person name="Wei W."/>
            <person name="Gao Y.C."/>
            <person name="Liu J.Z."/>
            <person name="Shao H.Z."/>
            <person name="Wang X."/>
            <person name="Wang C.C."/>
            <person name="Yang T.C."/>
            <person name="Huo Q.B."/>
            <person name="Li W."/>
            <person name="Chen H.Y."/>
            <person name="Chen S.E."/>
            <person name="Zhou L.G."/>
            <person name="Ni X.B."/>
            <person name="Tian J.H."/>
            <person name="Sheng Y."/>
            <person name="Liu T."/>
            <person name="Pan Y.S."/>
            <person name="Xia L.Y."/>
            <person name="Li J."/>
            <person name="Zhao F."/>
            <person name="Cao W.C."/>
        </authorList>
    </citation>
    <scope>NUCLEOTIDE SEQUENCE [LARGE SCALE GENOMIC DNA]</scope>
    <source>
        <strain evidence="1">Iper-2018</strain>
    </source>
</reference>
<gene>
    <name evidence="1" type="ORF">HPB47_016074</name>
</gene>
<sequence>MASARTQTSPGDLQVSSESPSKPTGTVPTAQCPKPREGAGPPASTPEQGMAPPASVLPRGLGQPPSTTAPRKPGETSRQLAPKGQLMASPEEPMEKCGLRSDDEAILSGSESSLAAPTTSSATSSFRDEEEERHTARCEGQKRKKGGTWRPRWQQSNAAELEGRRFFISESQTQTFIVDPDLHHRGRPATQRRSPQPGRPSQRQTTKRTAFIKLLLMAAGVVWFLGVFASRGTVKGHLLSKIITEAIILCHAAPQLTLAHIKPNSFEKMRVNLAFQLFTTNVLRGLLVFQAAIEKQHGDSTATGHFVELIRDLIAAMSSRTPTRSLKRSSEQLQFLQAVLNYLDEWEVHAQGRGFLSKSTAQGLRVTLTSMQKLLEYLIEKVVCTFLITSRLSQDCVERLFGIIRQFSSSNEHPGPSQFLIIANALQFYSLARSQRKGTQHRLS</sequence>
<dbReference type="EMBL" id="JABSTQ010004796">
    <property type="protein sequence ID" value="KAG0441011.1"/>
    <property type="molecule type" value="Genomic_DNA"/>
</dbReference>
<evidence type="ECO:0000313" key="2">
    <source>
        <dbReference type="Proteomes" id="UP000805193"/>
    </source>
</evidence>
<comment type="caution">
    <text evidence="1">The sequence shown here is derived from an EMBL/GenBank/DDBJ whole genome shotgun (WGS) entry which is preliminary data.</text>
</comment>
<accession>A0AC60QRU0</accession>
<dbReference type="Proteomes" id="UP000805193">
    <property type="component" value="Unassembled WGS sequence"/>
</dbReference>
<keyword evidence="2" id="KW-1185">Reference proteome</keyword>
<protein>
    <submittedName>
        <fullName evidence="1">Uncharacterized protein</fullName>
    </submittedName>
</protein>
<organism evidence="1 2">
    <name type="scientific">Ixodes persulcatus</name>
    <name type="common">Taiga tick</name>
    <dbReference type="NCBI Taxonomy" id="34615"/>
    <lineage>
        <taxon>Eukaryota</taxon>
        <taxon>Metazoa</taxon>
        <taxon>Ecdysozoa</taxon>
        <taxon>Arthropoda</taxon>
        <taxon>Chelicerata</taxon>
        <taxon>Arachnida</taxon>
        <taxon>Acari</taxon>
        <taxon>Parasitiformes</taxon>
        <taxon>Ixodida</taxon>
        <taxon>Ixodoidea</taxon>
        <taxon>Ixodidae</taxon>
        <taxon>Ixodinae</taxon>
        <taxon>Ixodes</taxon>
    </lineage>
</organism>
<name>A0AC60QRU0_IXOPE</name>
<proteinExistence type="predicted"/>
<evidence type="ECO:0000313" key="1">
    <source>
        <dbReference type="EMBL" id="KAG0441011.1"/>
    </source>
</evidence>